<sequence>MRDGPRRFSRDFSCPAILRNLPSEPARFRLPGSHRLWPIVPDRSTNALVFDSPALRPGRPYNPGVHARRFGLVRVRSPLLAESLLFSFPAGTEMVHFPALSSSTYGFSRGYLRISQGGFPHSEISGSKPVCGSPKLFAANHVLRRLLAPRHPPYALSSLTLNPRN</sequence>
<name>E0XW66_9BACT</name>
<proteinExistence type="predicted"/>
<organism evidence="1">
    <name type="scientific">uncultured Acidobacteria bacterium HF4000_26D02</name>
    <dbReference type="NCBI Taxonomy" id="710731"/>
    <lineage>
        <taxon>Bacteria</taxon>
        <taxon>Pseudomonadati</taxon>
        <taxon>Acidobacteriota</taxon>
        <taxon>environmental samples</taxon>
    </lineage>
</organism>
<reference evidence="1" key="1">
    <citation type="journal article" date="2011" name="Environ. Microbiol.">
        <title>Time-series analyses of Monterey Bay coastal microbial picoplankton using a 'genome proxy' microarray.</title>
        <authorList>
            <person name="Rich V.I."/>
            <person name="Pham V.D."/>
            <person name="Eppley J."/>
            <person name="Shi Y."/>
            <person name="DeLong E.F."/>
        </authorList>
    </citation>
    <scope>NUCLEOTIDE SEQUENCE</scope>
</reference>
<protein>
    <submittedName>
        <fullName evidence="1">Uncharacterized protein</fullName>
    </submittedName>
</protein>
<dbReference type="EMBL" id="GU474896">
    <property type="protein sequence ID" value="ADI18657.1"/>
    <property type="molecule type" value="Genomic_DNA"/>
</dbReference>
<accession>E0XW66</accession>
<dbReference type="AlphaFoldDB" id="E0XW66"/>
<evidence type="ECO:0000313" key="1">
    <source>
        <dbReference type="EMBL" id="ADI18657.1"/>
    </source>
</evidence>